<evidence type="ECO:0008006" key="4">
    <source>
        <dbReference type="Google" id="ProtNLM"/>
    </source>
</evidence>
<keyword evidence="1" id="KW-1133">Transmembrane helix</keyword>
<dbReference type="EMBL" id="JAPTNE010000013">
    <property type="protein sequence ID" value="MCZ0807465.1"/>
    <property type="molecule type" value="Genomic_DNA"/>
</dbReference>
<evidence type="ECO:0000313" key="3">
    <source>
        <dbReference type="Proteomes" id="UP001077662"/>
    </source>
</evidence>
<name>A0AAP3GBS4_BRELA</name>
<evidence type="ECO:0000313" key="2">
    <source>
        <dbReference type="EMBL" id="MCZ0807465.1"/>
    </source>
</evidence>
<comment type="caution">
    <text evidence="2">The sequence shown here is derived from an EMBL/GenBank/DDBJ whole genome shotgun (WGS) entry which is preliminary data.</text>
</comment>
<dbReference type="RefSeq" id="WP_181022690.1">
    <property type="nucleotide sequence ID" value="NZ_JANSGW010000013.1"/>
</dbReference>
<sequence length="57" mass="5944">MPKGIVPIILGTIVTAGGLSFVKTKYDHGGYTNPYAWGVAGFGLAHIVLGTIDALRD</sequence>
<gene>
    <name evidence="2" type="ORF">O0554_11120</name>
</gene>
<organism evidence="2 3">
    <name type="scientific">Brevibacillus laterosporus</name>
    <name type="common">Bacillus laterosporus</name>
    <dbReference type="NCBI Taxonomy" id="1465"/>
    <lineage>
        <taxon>Bacteria</taxon>
        <taxon>Bacillati</taxon>
        <taxon>Bacillota</taxon>
        <taxon>Bacilli</taxon>
        <taxon>Bacillales</taxon>
        <taxon>Paenibacillaceae</taxon>
        <taxon>Brevibacillus</taxon>
    </lineage>
</organism>
<accession>A0AAP3GBS4</accession>
<proteinExistence type="predicted"/>
<protein>
    <recommendedName>
        <fullName evidence="4">Asparagine synthase</fullName>
    </recommendedName>
</protein>
<evidence type="ECO:0000256" key="1">
    <source>
        <dbReference type="SAM" id="Phobius"/>
    </source>
</evidence>
<keyword evidence="1" id="KW-0472">Membrane</keyword>
<reference evidence="2" key="1">
    <citation type="submission" date="2022-09" db="EMBL/GenBank/DDBJ databases">
        <title>Genome analysis and characterization of larvicidal activity of Brevibacillus strains.</title>
        <authorList>
            <person name="Patrusheva E.V."/>
            <person name="Izotova A.O."/>
            <person name="Toshchakov S.V."/>
            <person name="Sineoky S.P."/>
        </authorList>
    </citation>
    <scope>NUCLEOTIDE SEQUENCE</scope>
    <source>
        <strain evidence="2">VKPM_B-13247</strain>
    </source>
</reference>
<dbReference type="AlphaFoldDB" id="A0AAP3GBS4"/>
<dbReference type="Proteomes" id="UP001077662">
    <property type="component" value="Unassembled WGS sequence"/>
</dbReference>
<keyword evidence="1" id="KW-0812">Transmembrane</keyword>
<feature type="transmembrane region" description="Helical" evidence="1">
    <location>
        <begin position="36"/>
        <end position="55"/>
    </location>
</feature>